<dbReference type="GO" id="GO:0005886">
    <property type="term" value="C:plasma membrane"/>
    <property type="evidence" value="ECO:0007669"/>
    <property type="project" value="UniProtKB-SubCell"/>
</dbReference>
<gene>
    <name evidence="2" type="ORF">BG844_25640</name>
</gene>
<accession>A0A1K0GQK8</accession>
<keyword evidence="1" id="KW-0472">Membrane</keyword>
<comment type="caution">
    <text evidence="2">The sequence shown here is derived from an EMBL/GenBank/DDBJ whole genome shotgun (WGS) entry which is preliminary data.</text>
</comment>
<protein>
    <recommendedName>
        <fullName evidence="4">ABC-2 family transporter</fullName>
    </recommendedName>
</protein>
<feature type="transmembrane region" description="Helical" evidence="1">
    <location>
        <begin position="196"/>
        <end position="216"/>
    </location>
</feature>
<dbReference type="Proteomes" id="UP000182486">
    <property type="component" value="Unassembled WGS sequence"/>
</dbReference>
<feature type="transmembrane region" description="Helical" evidence="1">
    <location>
        <begin position="119"/>
        <end position="143"/>
    </location>
</feature>
<feature type="transmembrane region" description="Helical" evidence="1">
    <location>
        <begin position="16"/>
        <end position="36"/>
    </location>
</feature>
<evidence type="ECO:0000313" key="3">
    <source>
        <dbReference type="Proteomes" id="UP000182486"/>
    </source>
</evidence>
<evidence type="ECO:0008006" key="4">
    <source>
        <dbReference type="Google" id="ProtNLM"/>
    </source>
</evidence>
<feature type="transmembrane region" description="Helical" evidence="1">
    <location>
        <begin position="163"/>
        <end position="184"/>
    </location>
</feature>
<keyword evidence="1" id="KW-1133">Transmembrane helix</keyword>
<dbReference type="AlphaFoldDB" id="A0A1K0GQK8"/>
<feature type="transmembrane region" description="Helical" evidence="1">
    <location>
        <begin position="78"/>
        <end position="98"/>
    </location>
</feature>
<dbReference type="RefSeq" id="WP_071807938.1">
    <property type="nucleotide sequence ID" value="NZ_MEIA01000306.1"/>
</dbReference>
<proteinExistence type="predicted"/>
<reference evidence="2 3" key="1">
    <citation type="submission" date="2016-09" db="EMBL/GenBank/DDBJ databases">
        <title>Couchioplanes caeruleus draft genome sequence.</title>
        <authorList>
            <person name="Sheehan J."/>
            <person name="Caffrey P."/>
        </authorList>
    </citation>
    <scope>NUCLEOTIDE SEQUENCE [LARGE SCALE GENOMIC DNA]</scope>
    <source>
        <strain evidence="2 3">DSM 43634</strain>
    </source>
</reference>
<evidence type="ECO:0000256" key="1">
    <source>
        <dbReference type="SAM" id="Phobius"/>
    </source>
</evidence>
<dbReference type="PANTHER" id="PTHR37305:SF1">
    <property type="entry name" value="MEMBRANE PROTEIN"/>
    <property type="match status" value="1"/>
</dbReference>
<dbReference type="PANTHER" id="PTHR37305">
    <property type="entry name" value="INTEGRAL MEMBRANE PROTEIN-RELATED"/>
    <property type="match status" value="1"/>
</dbReference>
<keyword evidence="1" id="KW-0812">Transmembrane</keyword>
<keyword evidence="3" id="KW-1185">Reference proteome</keyword>
<feature type="transmembrane region" description="Helical" evidence="1">
    <location>
        <begin position="248"/>
        <end position="269"/>
    </location>
</feature>
<evidence type="ECO:0000313" key="2">
    <source>
        <dbReference type="EMBL" id="OJF11547.1"/>
    </source>
</evidence>
<name>A0A1K0GQK8_9ACTN</name>
<dbReference type="EMBL" id="MEIA01000306">
    <property type="protein sequence ID" value="OJF11547.1"/>
    <property type="molecule type" value="Genomic_DNA"/>
</dbReference>
<dbReference type="GO" id="GO:0140359">
    <property type="term" value="F:ABC-type transporter activity"/>
    <property type="evidence" value="ECO:0007669"/>
    <property type="project" value="InterPro"/>
</dbReference>
<organism evidence="2 3">
    <name type="scientific">Couchioplanes caeruleus subsp. caeruleus</name>
    <dbReference type="NCBI Taxonomy" id="56427"/>
    <lineage>
        <taxon>Bacteria</taxon>
        <taxon>Bacillati</taxon>
        <taxon>Actinomycetota</taxon>
        <taxon>Actinomycetes</taxon>
        <taxon>Micromonosporales</taxon>
        <taxon>Micromonosporaceae</taxon>
        <taxon>Couchioplanes</taxon>
    </lineage>
</organism>
<sequence>MNLVRAELLKIRTTNTWWIFGIVTLVLWVLAVLYNWGESYSLQQMTAGEGVEGDGAAQIVAAAEPVNIASTLYTSGQFMGLLMVLMLATIVVTNEYFHQTATTTFLLTPRREAVILAKLVASVILGSIFWLVTTLLNLVAAPIVLGLLKVDVQLGEPAVWRAIGLNALAYALWAILGVGAGVLIRSQLGATITLSSVYVIGTFGASLLFLLLVSRFGEGIGKLQVLVPTMASDLMVSGTEMPGNPPRWVGAAILIGYALLAGGFGTWIAKRRDVT</sequence>